<proteinExistence type="predicted"/>
<dbReference type="PANTHER" id="PTHR34610:SF3">
    <property type="entry name" value="SSL7007 PROTEIN"/>
    <property type="match status" value="1"/>
</dbReference>
<accession>A0A3M6QNX8</accession>
<dbReference type="Pfam" id="PF13470">
    <property type="entry name" value="PIN_3"/>
    <property type="match status" value="1"/>
</dbReference>
<keyword evidence="3" id="KW-1185">Reference proteome</keyword>
<dbReference type="InterPro" id="IPR029060">
    <property type="entry name" value="PIN-like_dom_sf"/>
</dbReference>
<dbReference type="AlphaFoldDB" id="A0A3M6QNX8"/>
<evidence type="ECO:0000313" key="2">
    <source>
        <dbReference type="EMBL" id="RMX04758.1"/>
    </source>
</evidence>
<dbReference type="OrthoDB" id="9802272at2"/>
<organism evidence="2 3">
    <name type="scientific">Corticibacter populi</name>
    <dbReference type="NCBI Taxonomy" id="1550736"/>
    <lineage>
        <taxon>Bacteria</taxon>
        <taxon>Pseudomonadati</taxon>
        <taxon>Pseudomonadota</taxon>
        <taxon>Betaproteobacteria</taxon>
        <taxon>Burkholderiales</taxon>
        <taxon>Comamonadaceae</taxon>
        <taxon>Corticibacter</taxon>
    </lineage>
</organism>
<dbReference type="Proteomes" id="UP000278006">
    <property type="component" value="Unassembled WGS sequence"/>
</dbReference>
<reference evidence="2 3" key="1">
    <citation type="submission" date="2018-10" db="EMBL/GenBank/DDBJ databases">
        <title>Draft genome of Cortibacter populi DSM10536.</title>
        <authorList>
            <person name="Bernier A.-M."/>
            <person name="Bernard K."/>
        </authorList>
    </citation>
    <scope>NUCLEOTIDE SEQUENCE [LARGE SCALE GENOMIC DNA]</scope>
    <source>
        <strain evidence="2 3">DSM 105136</strain>
    </source>
</reference>
<sequence>MTDATLTVPPAAPGVSSGPTALILDTNIVLDLLLFGDPAAMALQAQLQAVLAQPAQWRWIATQPMREELRHVLAYAHLQPRLAYYRREPAQILAHFDAGVELVEIAAATVFRCKDGDDQKFIDLAVAHQAVLLSKDKAVLRLRKRLARVGVQVDTQLPLPAAASGGAFWF</sequence>
<protein>
    <submittedName>
        <fullName evidence="2">Putative toxin-antitoxin system toxin component, PIN family</fullName>
    </submittedName>
</protein>
<dbReference type="EMBL" id="RDQO01000004">
    <property type="protein sequence ID" value="RMX04758.1"/>
    <property type="molecule type" value="Genomic_DNA"/>
</dbReference>
<dbReference type="InterPro" id="IPR002716">
    <property type="entry name" value="PIN_dom"/>
</dbReference>
<gene>
    <name evidence="2" type="ORF">D8I35_12855</name>
</gene>
<evidence type="ECO:0000313" key="3">
    <source>
        <dbReference type="Proteomes" id="UP000278006"/>
    </source>
</evidence>
<dbReference type="NCBIfam" id="TIGR00305">
    <property type="entry name" value="putative toxin-antitoxin system toxin component, PIN family"/>
    <property type="match status" value="1"/>
</dbReference>
<feature type="domain" description="PIN" evidence="1">
    <location>
        <begin position="22"/>
        <end position="136"/>
    </location>
</feature>
<dbReference type="PANTHER" id="PTHR34610">
    <property type="entry name" value="SSL7007 PROTEIN"/>
    <property type="match status" value="1"/>
</dbReference>
<evidence type="ECO:0000259" key="1">
    <source>
        <dbReference type="Pfam" id="PF13470"/>
    </source>
</evidence>
<dbReference type="SUPFAM" id="SSF88723">
    <property type="entry name" value="PIN domain-like"/>
    <property type="match status" value="1"/>
</dbReference>
<comment type="caution">
    <text evidence="2">The sequence shown here is derived from an EMBL/GenBank/DDBJ whole genome shotgun (WGS) entry which is preliminary data.</text>
</comment>
<dbReference type="RefSeq" id="WP_122229982.1">
    <property type="nucleotide sequence ID" value="NZ_RDQO01000004.1"/>
</dbReference>
<dbReference type="InterPro" id="IPR002850">
    <property type="entry name" value="PIN_toxin-like"/>
</dbReference>
<name>A0A3M6QNX8_9BURK</name>